<protein>
    <submittedName>
        <fullName evidence="2">Uncharacterized protein</fullName>
    </submittedName>
</protein>
<comment type="caution">
    <text evidence="2">The sequence shown here is derived from an EMBL/GenBank/DDBJ whole genome shotgun (WGS) entry which is preliminary data.</text>
</comment>
<evidence type="ECO:0000313" key="3">
    <source>
        <dbReference type="Proteomes" id="UP000765509"/>
    </source>
</evidence>
<name>A0A9Q3HU86_9BASI</name>
<dbReference type="EMBL" id="AVOT02025952">
    <property type="protein sequence ID" value="MBW0517478.1"/>
    <property type="molecule type" value="Genomic_DNA"/>
</dbReference>
<evidence type="ECO:0000313" key="2">
    <source>
        <dbReference type="EMBL" id="MBW0517478.1"/>
    </source>
</evidence>
<dbReference type="AlphaFoldDB" id="A0A9Q3HU86"/>
<dbReference type="Proteomes" id="UP000765509">
    <property type="component" value="Unassembled WGS sequence"/>
</dbReference>
<reference evidence="2" key="1">
    <citation type="submission" date="2021-03" db="EMBL/GenBank/DDBJ databases">
        <title>Draft genome sequence of rust myrtle Austropuccinia psidii MF-1, a brazilian biotype.</title>
        <authorList>
            <person name="Quecine M.C."/>
            <person name="Pachon D.M.R."/>
            <person name="Bonatelli M.L."/>
            <person name="Correr F.H."/>
            <person name="Franceschini L.M."/>
            <person name="Leite T.F."/>
            <person name="Margarido G.R.A."/>
            <person name="Almeida C.A."/>
            <person name="Ferrarezi J.A."/>
            <person name="Labate C.A."/>
        </authorList>
    </citation>
    <scope>NUCLEOTIDE SEQUENCE</scope>
    <source>
        <strain evidence="2">MF-1</strain>
    </source>
</reference>
<feature type="region of interest" description="Disordered" evidence="1">
    <location>
        <begin position="127"/>
        <end position="159"/>
    </location>
</feature>
<sequence length="232" mass="25882">MEAVNPKQEDRSYSIQLAWFHLVFLCPPPLLGHHPMVTSLLDQIIVIIELMKDGDGERTFKLGPIVTMSFHPWDSNSKFSPLRIEQNQPNPLQQDSPIASFPHEQTLQQPTPGPSGTQWLEDLLCEPSQTNEPPIPGPSPSSKSHEDVLTCEPEPEVAATHSMEEPFGKPQLHFFYSSQLFLTFPLTISSPSHSIIIINNMPVGSLPVPSSPHSHNEACQEFTNLRPTLMIP</sequence>
<gene>
    <name evidence="2" type="ORF">O181_057193</name>
</gene>
<organism evidence="2 3">
    <name type="scientific">Austropuccinia psidii MF-1</name>
    <dbReference type="NCBI Taxonomy" id="1389203"/>
    <lineage>
        <taxon>Eukaryota</taxon>
        <taxon>Fungi</taxon>
        <taxon>Dikarya</taxon>
        <taxon>Basidiomycota</taxon>
        <taxon>Pucciniomycotina</taxon>
        <taxon>Pucciniomycetes</taxon>
        <taxon>Pucciniales</taxon>
        <taxon>Sphaerophragmiaceae</taxon>
        <taxon>Austropuccinia</taxon>
    </lineage>
</organism>
<keyword evidence="3" id="KW-1185">Reference proteome</keyword>
<feature type="region of interest" description="Disordered" evidence="1">
    <location>
        <begin position="79"/>
        <end position="98"/>
    </location>
</feature>
<accession>A0A9Q3HU86</accession>
<proteinExistence type="predicted"/>
<evidence type="ECO:0000256" key="1">
    <source>
        <dbReference type="SAM" id="MobiDB-lite"/>
    </source>
</evidence>